<name>A0ABU2GGX9_9EURY</name>
<evidence type="ECO:0000313" key="3">
    <source>
        <dbReference type="EMBL" id="MDS0299409.1"/>
    </source>
</evidence>
<dbReference type="Proteomes" id="UP001257060">
    <property type="component" value="Unassembled WGS sequence"/>
</dbReference>
<feature type="compositionally biased region" description="Gly residues" evidence="1">
    <location>
        <begin position="399"/>
        <end position="411"/>
    </location>
</feature>
<comment type="caution">
    <text evidence="3">The sequence shown here is derived from an EMBL/GenBank/DDBJ whole genome shotgun (WGS) entry which is preliminary data.</text>
</comment>
<evidence type="ECO:0000256" key="1">
    <source>
        <dbReference type="SAM" id="MobiDB-lite"/>
    </source>
</evidence>
<feature type="transmembrane region" description="Helical" evidence="2">
    <location>
        <begin position="12"/>
        <end position="30"/>
    </location>
</feature>
<dbReference type="Gene3D" id="2.60.40.10">
    <property type="entry name" value="Immunoglobulins"/>
    <property type="match status" value="1"/>
</dbReference>
<dbReference type="InterPro" id="IPR010069">
    <property type="entry name" value="CdiA_FHA1_rpt"/>
</dbReference>
<gene>
    <name evidence="3" type="ORF">NDI76_11715</name>
</gene>
<keyword evidence="2" id="KW-0812">Transmembrane</keyword>
<feature type="compositionally biased region" description="Basic and acidic residues" evidence="1">
    <location>
        <begin position="383"/>
        <end position="395"/>
    </location>
</feature>
<evidence type="ECO:0000256" key="2">
    <source>
        <dbReference type="SAM" id="Phobius"/>
    </source>
</evidence>
<evidence type="ECO:0000313" key="4">
    <source>
        <dbReference type="Proteomes" id="UP001257060"/>
    </source>
</evidence>
<keyword evidence="2" id="KW-1133">Transmembrane helix</keyword>
<organism evidence="3 4">
    <name type="scientific">Halogeometricum salsisoli</name>
    <dbReference type="NCBI Taxonomy" id="2950536"/>
    <lineage>
        <taxon>Archaea</taxon>
        <taxon>Methanobacteriati</taxon>
        <taxon>Methanobacteriota</taxon>
        <taxon>Stenosarchaea group</taxon>
        <taxon>Halobacteria</taxon>
        <taxon>Halobacteriales</taxon>
        <taxon>Haloferacaceae</taxon>
        <taxon>Halogeometricum</taxon>
    </lineage>
</organism>
<keyword evidence="2" id="KW-0472">Membrane</keyword>
<dbReference type="EMBL" id="JAMQOP010000002">
    <property type="protein sequence ID" value="MDS0299409.1"/>
    <property type="molecule type" value="Genomic_DNA"/>
</dbReference>
<feature type="region of interest" description="Disordered" evidence="1">
    <location>
        <begin position="365"/>
        <end position="437"/>
    </location>
</feature>
<dbReference type="InterPro" id="IPR013783">
    <property type="entry name" value="Ig-like_fold"/>
</dbReference>
<reference evidence="3 4" key="1">
    <citation type="submission" date="2022-06" db="EMBL/GenBank/DDBJ databases">
        <title>Halogeometricum sp. a new haloarchaeum isolate from saline soil.</title>
        <authorList>
            <person name="Strakova D."/>
            <person name="Galisteo C."/>
            <person name="Sanchez-Porro C."/>
            <person name="Ventosa A."/>
        </authorList>
    </citation>
    <scope>NUCLEOTIDE SEQUENCE [LARGE SCALE GENOMIC DNA]</scope>
    <source>
        <strain evidence="3 4">S1BR25-6</strain>
    </source>
</reference>
<dbReference type="NCBIfam" id="TIGR01731">
    <property type="entry name" value="fil_hemag_20aa"/>
    <property type="match status" value="1"/>
</dbReference>
<dbReference type="RefSeq" id="WP_310924269.1">
    <property type="nucleotide sequence ID" value="NZ_JAMQOP010000002.1"/>
</dbReference>
<feature type="region of interest" description="Disordered" evidence="1">
    <location>
        <begin position="618"/>
        <end position="641"/>
    </location>
</feature>
<sequence>MDFGGDDRGVTVQIGAVLLFGFLVVSMSLYQATVVPQENERVEFNHNQRAVSDMQEVRNAVVRAGTTGESAPVTVELGTRYRARAMFVNPSPPGGTLSTSPLGEVSIRNAAVDDATTAESDYPDIADFWNETRRYPTNSLTYRPSYNRFRDAPTTVYENGVLYNRFDRGNETVTLAKTGQTLVSGERISVVTLTGNLSRGGSRTLSVDPETVSQSSRTISVTNESAGPLTVVVPTGLSANDWRELLRDSGQMRGDGGRVLNVSAGPSTGTVEITLEPGVTYQLSLSRVRVGAGSERPEARYLTNVETLEPTLRVGESDAFVVEARDEYNNPVGATVNWSVEGGVIDGPVTVAPGRYRFVYTPSDETTTDEVRLSLDDPTDAEFDARDPRDVRVEVDIASGGGDGDGGGDDGGNVDDPGFAYNDVDGDGSYDSTQDAKIPESELADGQYDAGNDQLVIPASSSDISADSIDFQGGQGVYLAPDVTATAGGATGKITIDGGDGDVIVAGATLTANGDNADASLSANGNIDVRDSTIAGHGDVRLSATGWVNASGATLHADKDQSDVILESSGDDIDLTGAVLKATRKDQSNTSPQNDVIARVPNDPSQYTVFVDGATFVDEDDSLDVSPDGAESGTPASGGVV</sequence>
<keyword evidence="4" id="KW-1185">Reference proteome</keyword>
<protein>
    <submittedName>
        <fullName evidence="3">Uncharacterized protein</fullName>
    </submittedName>
</protein>
<accession>A0ABU2GGX9</accession>
<proteinExistence type="predicted"/>